<keyword evidence="3" id="KW-1185">Reference proteome</keyword>
<feature type="transmembrane region" description="Helical" evidence="1">
    <location>
        <begin position="6"/>
        <end position="24"/>
    </location>
</feature>
<accession>A0A2V5HWA5</accession>
<feature type="transmembrane region" description="Helical" evidence="1">
    <location>
        <begin position="113"/>
        <end position="135"/>
    </location>
</feature>
<organism evidence="2 3">
    <name type="scientific">Aspergillus indologenus CBS 114.80</name>
    <dbReference type="NCBI Taxonomy" id="1450541"/>
    <lineage>
        <taxon>Eukaryota</taxon>
        <taxon>Fungi</taxon>
        <taxon>Dikarya</taxon>
        <taxon>Ascomycota</taxon>
        <taxon>Pezizomycotina</taxon>
        <taxon>Eurotiomycetes</taxon>
        <taxon>Eurotiomycetidae</taxon>
        <taxon>Eurotiales</taxon>
        <taxon>Aspergillaceae</taxon>
        <taxon>Aspergillus</taxon>
        <taxon>Aspergillus subgen. Circumdati</taxon>
    </lineage>
</organism>
<dbReference type="EMBL" id="KZ825542">
    <property type="protein sequence ID" value="PYI28745.1"/>
    <property type="molecule type" value="Genomic_DNA"/>
</dbReference>
<sequence length="152" mass="17602">MLCLDEFYYFLFLVPFMSSFLTIITPRVGMGQTKNYYVGYTRRGQPQASYGLIHTGKATQGKYGVMRESHDLRCLVAHTEVCCVSVILIRLLGLFNLWMLSRFLEPEDSKSEFASLSAGIFFLPPLVMRFLCVYVRMPNPRYPVLIRWPQSH</sequence>
<dbReference type="Proteomes" id="UP000248817">
    <property type="component" value="Unassembled WGS sequence"/>
</dbReference>
<keyword evidence="1" id="KW-0812">Transmembrane</keyword>
<name>A0A2V5HWA5_9EURO</name>
<keyword evidence="1" id="KW-0472">Membrane</keyword>
<reference evidence="2 3" key="1">
    <citation type="submission" date="2018-02" db="EMBL/GenBank/DDBJ databases">
        <title>The genomes of Aspergillus section Nigri reveals drivers in fungal speciation.</title>
        <authorList>
            <consortium name="DOE Joint Genome Institute"/>
            <person name="Vesth T.C."/>
            <person name="Nybo J."/>
            <person name="Theobald S."/>
            <person name="Brandl J."/>
            <person name="Frisvad J.C."/>
            <person name="Nielsen K.F."/>
            <person name="Lyhne E.K."/>
            <person name="Kogle M.E."/>
            <person name="Kuo A."/>
            <person name="Riley R."/>
            <person name="Clum A."/>
            <person name="Nolan M."/>
            <person name="Lipzen A."/>
            <person name="Salamov A."/>
            <person name="Henrissat B."/>
            <person name="Wiebenga A."/>
            <person name="De vries R.P."/>
            <person name="Grigoriev I.V."/>
            <person name="Mortensen U.H."/>
            <person name="Andersen M.R."/>
            <person name="Baker S.E."/>
        </authorList>
    </citation>
    <scope>NUCLEOTIDE SEQUENCE [LARGE SCALE GENOMIC DNA]</scope>
    <source>
        <strain evidence="2 3">CBS 114.80</strain>
    </source>
</reference>
<protein>
    <submittedName>
        <fullName evidence="2">Uncharacterized protein</fullName>
    </submittedName>
</protein>
<keyword evidence="1" id="KW-1133">Transmembrane helix</keyword>
<evidence type="ECO:0000313" key="3">
    <source>
        <dbReference type="Proteomes" id="UP000248817"/>
    </source>
</evidence>
<evidence type="ECO:0000313" key="2">
    <source>
        <dbReference type="EMBL" id="PYI28745.1"/>
    </source>
</evidence>
<dbReference type="AlphaFoldDB" id="A0A2V5HWA5"/>
<proteinExistence type="predicted"/>
<gene>
    <name evidence="2" type="ORF">BP00DRAFT_253696</name>
</gene>
<evidence type="ECO:0000256" key="1">
    <source>
        <dbReference type="SAM" id="Phobius"/>
    </source>
</evidence>